<keyword evidence="1" id="KW-0472">Membrane</keyword>
<evidence type="ECO:0000259" key="2">
    <source>
        <dbReference type="SMART" id="SM00014"/>
    </source>
</evidence>
<name>A0A537LS00_9BACT</name>
<dbReference type="InterPro" id="IPR036938">
    <property type="entry name" value="PAP2/HPO_sf"/>
</dbReference>
<dbReference type="CDD" id="cd03392">
    <property type="entry name" value="PAP2_like_2"/>
    <property type="match status" value="1"/>
</dbReference>
<evidence type="ECO:0000313" key="4">
    <source>
        <dbReference type="Proteomes" id="UP000315217"/>
    </source>
</evidence>
<dbReference type="InterPro" id="IPR000326">
    <property type="entry name" value="PAP2/HPO"/>
</dbReference>
<feature type="transmembrane region" description="Helical" evidence="1">
    <location>
        <begin position="46"/>
        <end position="74"/>
    </location>
</feature>
<organism evidence="3 4">
    <name type="scientific">Candidatus Segetimicrobium genomatis</name>
    <dbReference type="NCBI Taxonomy" id="2569760"/>
    <lineage>
        <taxon>Bacteria</taxon>
        <taxon>Bacillati</taxon>
        <taxon>Candidatus Sysuimicrobiota</taxon>
        <taxon>Candidatus Sysuimicrobiia</taxon>
        <taxon>Candidatus Sysuimicrobiales</taxon>
        <taxon>Candidatus Segetimicrobiaceae</taxon>
        <taxon>Candidatus Segetimicrobium</taxon>
    </lineage>
</organism>
<feature type="transmembrane region" description="Helical" evidence="1">
    <location>
        <begin position="184"/>
        <end position="202"/>
    </location>
</feature>
<dbReference type="SUPFAM" id="SSF48317">
    <property type="entry name" value="Acid phosphatase/Vanadium-dependent haloperoxidase"/>
    <property type="match status" value="1"/>
</dbReference>
<reference evidence="3 4" key="1">
    <citation type="journal article" date="2019" name="Nat. Microbiol.">
        <title>Mediterranean grassland soil C-N compound turnover is dependent on rainfall and depth, and is mediated by genomically divergent microorganisms.</title>
        <authorList>
            <person name="Diamond S."/>
            <person name="Andeer P.F."/>
            <person name="Li Z."/>
            <person name="Crits-Christoph A."/>
            <person name="Burstein D."/>
            <person name="Anantharaman K."/>
            <person name="Lane K.R."/>
            <person name="Thomas B.C."/>
            <person name="Pan C."/>
            <person name="Northen T.R."/>
            <person name="Banfield J.F."/>
        </authorList>
    </citation>
    <scope>NUCLEOTIDE SEQUENCE [LARGE SCALE GENOMIC DNA]</scope>
    <source>
        <strain evidence="3">NP_1</strain>
    </source>
</reference>
<feature type="transmembrane region" description="Helical" evidence="1">
    <location>
        <begin position="158"/>
        <end position="178"/>
    </location>
</feature>
<evidence type="ECO:0000256" key="1">
    <source>
        <dbReference type="SAM" id="Phobius"/>
    </source>
</evidence>
<evidence type="ECO:0000313" key="3">
    <source>
        <dbReference type="EMBL" id="TMJ10780.1"/>
    </source>
</evidence>
<dbReference type="EMBL" id="VBAI01000100">
    <property type="protein sequence ID" value="TMJ10780.1"/>
    <property type="molecule type" value="Genomic_DNA"/>
</dbReference>
<proteinExistence type="predicted"/>
<accession>A0A537LS00</accession>
<dbReference type="Pfam" id="PF01569">
    <property type="entry name" value="PAP2"/>
    <property type="match status" value="1"/>
</dbReference>
<dbReference type="AlphaFoldDB" id="A0A537LS00"/>
<comment type="caution">
    <text evidence="3">The sequence shown here is derived from an EMBL/GenBank/DDBJ whole genome shotgun (WGS) entry which is preliminary data.</text>
</comment>
<dbReference type="SMART" id="SM00014">
    <property type="entry name" value="acidPPc"/>
    <property type="match status" value="1"/>
</dbReference>
<keyword evidence="1" id="KW-1133">Transmembrane helix</keyword>
<feature type="domain" description="Phosphatidic acid phosphatase type 2/haloperoxidase" evidence="2">
    <location>
        <begin position="80"/>
        <end position="200"/>
    </location>
</feature>
<gene>
    <name evidence="3" type="ORF">E6G98_06775</name>
</gene>
<sequence length="208" mass="22408">MKRDHAVLLAAGITLGAWTVAARTPPLAQADLAVTRWLQQYASPALDVIFSIITIAGNVEVTVVLAVLIAVALARRGRMQLSVALWAVFIGGLAVEWIVKHWLPHPGVPESLRRPGVNILHYLVRTPYSYPSGHAFRTMLLATAASLLRAQTSRWRRLLPYVLGAAVALMGVALVYLGDHWASEVIGGYLLAVLGITLLVLTGRPPGS</sequence>
<keyword evidence="1" id="KW-0812">Transmembrane</keyword>
<dbReference type="Proteomes" id="UP000315217">
    <property type="component" value="Unassembled WGS sequence"/>
</dbReference>
<protein>
    <submittedName>
        <fullName evidence="3">Phosphatase PAP2 family protein</fullName>
    </submittedName>
</protein>
<dbReference type="Gene3D" id="1.20.144.10">
    <property type="entry name" value="Phosphatidic acid phosphatase type 2/haloperoxidase"/>
    <property type="match status" value="1"/>
</dbReference>